<reference evidence="5 6" key="1">
    <citation type="submission" date="2019-09" db="EMBL/GenBank/DDBJ databases">
        <authorList>
            <person name="Depoorter E."/>
        </authorList>
    </citation>
    <scope>NUCLEOTIDE SEQUENCE [LARGE SCALE GENOMIC DNA]</scope>
    <source>
        <strain evidence="5">LMG 24065</strain>
    </source>
</reference>
<dbReference type="GeneID" id="93030410"/>
<feature type="chain" id="PRO_5027061127" evidence="3">
    <location>
        <begin position="22"/>
        <end position="753"/>
    </location>
</feature>
<dbReference type="Pfam" id="PF14310">
    <property type="entry name" value="Fn3-like"/>
    <property type="match status" value="1"/>
</dbReference>
<evidence type="ECO:0000313" key="6">
    <source>
        <dbReference type="Proteomes" id="UP000494125"/>
    </source>
</evidence>
<keyword evidence="3" id="KW-0732">Signal</keyword>
<dbReference type="InterPro" id="IPR050288">
    <property type="entry name" value="Cellulose_deg_GH3"/>
</dbReference>
<dbReference type="GO" id="GO:0004553">
    <property type="term" value="F:hydrolase activity, hydrolyzing O-glycosyl compounds"/>
    <property type="evidence" value="ECO:0007669"/>
    <property type="project" value="InterPro"/>
</dbReference>
<keyword evidence="2" id="KW-0378">Hydrolase</keyword>
<dbReference type="InterPro" id="IPR036962">
    <property type="entry name" value="Glyco_hydro_3_N_sf"/>
</dbReference>
<dbReference type="Gene3D" id="3.20.20.300">
    <property type="entry name" value="Glycoside hydrolase, family 3, N-terminal domain"/>
    <property type="match status" value="1"/>
</dbReference>
<name>A0A6P2PUX5_9BURK</name>
<gene>
    <name evidence="5" type="ORF">BDI24065_05337</name>
</gene>
<feature type="signal peptide" evidence="3">
    <location>
        <begin position="1"/>
        <end position="21"/>
    </location>
</feature>
<dbReference type="Proteomes" id="UP000494125">
    <property type="component" value="Unassembled WGS sequence"/>
</dbReference>
<dbReference type="InterPro" id="IPR013783">
    <property type="entry name" value="Ig-like_fold"/>
</dbReference>
<dbReference type="RefSeq" id="WP_124905819.1">
    <property type="nucleotide sequence ID" value="NZ_CABVPN010000031.1"/>
</dbReference>
<evidence type="ECO:0000256" key="2">
    <source>
        <dbReference type="ARBA" id="ARBA00022801"/>
    </source>
</evidence>
<dbReference type="PANTHER" id="PTHR42715:SF10">
    <property type="entry name" value="BETA-GLUCOSIDASE"/>
    <property type="match status" value="1"/>
</dbReference>
<dbReference type="InterPro" id="IPR017853">
    <property type="entry name" value="GH"/>
</dbReference>
<dbReference type="Gene3D" id="2.60.40.10">
    <property type="entry name" value="Immunoglobulins"/>
    <property type="match status" value="1"/>
</dbReference>
<comment type="similarity">
    <text evidence="1">Belongs to the glycosyl hydrolase 3 family.</text>
</comment>
<dbReference type="Pfam" id="PF00933">
    <property type="entry name" value="Glyco_hydro_3"/>
    <property type="match status" value="1"/>
</dbReference>
<evidence type="ECO:0000256" key="1">
    <source>
        <dbReference type="ARBA" id="ARBA00005336"/>
    </source>
</evidence>
<dbReference type="Gene3D" id="3.40.50.1700">
    <property type="entry name" value="Glycoside hydrolase family 3 C-terminal domain"/>
    <property type="match status" value="1"/>
</dbReference>
<evidence type="ECO:0000313" key="5">
    <source>
        <dbReference type="EMBL" id="VWC10707.1"/>
    </source>
</evidence>
<dbReference type="PANTHER" id="PTHR42715">
    <property type="entry name" value="BETA-GLUCOSIDASE"/>
    <property type="match status" value="1"/>
</dbReference>
<dbReference type="SMART" id="SM01217">
    <property type="entry name" value="Fn3_like"/>
    <property type="match status" value="1"/>
</dbReference>
<dbReference type="GO" id="GO:0005975">
    <property type="term" value="P:carbohydrate metabolic process"/>
    <property type="evidence" value="ECO:0007669"/>
    <property type="project" value="InterPro"/>
</dbReference>
<accession>A0A6P2PUX5</accession>
<dbReference type="PROSITE" id="PS51257">
    <property type="entry name" value="PROKAR_LIPOPROTEIN"/>
    <property type="match status" value="1"/>
</dbReference>
<dbReference type="EMBL" id="CABVPN010000031">
    <property type="protein sequence ID" value="VWC10707.1"/>
    <property type="molecule type" value="Genomic_DNA"/>
</dbReference>
<dbReference type="Pfam" id="PF01915">
    <property type="entry name" value="Glyco_hydro_3_C"/>
    <property type="match status" value="1"/>
</dbReference>
<evidence type="ECO:0000259" key="4">
    <source>
        <dbReference type="SMART" id="SM01217"/>
    </source>
</evidence>
<dbReference type="InterPro" id="IPR001764">
    <property type="entry name" value="Glyco_hydro_3_N"/>
</dbReference>
<organism evidence="5 6">
    <name type="scientific">Burkholderia diffusa</name>
    <dbReference type="NCBI Taxonomy" id="488732"/>
    <lineage>
        <taxon>Bacteria</taxon>
        <taxon>Pseudomonadati</taxon>
        <taxon>Pseudomonadota</taxon>
        <taxon>Betaproteobacteria</taxon>
        <taxon>Burkholderiales</taxon>
        <taxon>Burkholderiaceae</taxon>
        <taxon>Burkholderia</taxon>
        <taxon>Burkholderia cepacia complex</taxon>
    </lineage>
</organism>
<sequence>MNTSIRYLAVASVSPLIVALASCGSDTNSDSSANNTNVDSRAAAYVAQMTTDEKIQLVHGIGMPGADLGGPFPSWANGAGYIPGIPRLGIPPIASADSAGGVNVANSGATALPAPIALAASWDPPLATTYGARIATELRALGYAEGLGGGVNLAREPRNGRTFEYMGEDPVLAGAMSAARTFGTQSKNVIATIKHFAMNDQETNRMTSNSVVNERTMRETELLAFEIGIKEGKPGNVMCSYNLVNGIYACENPYLLTTVLKNEWGFQGVVQSDWTGTHSTVAAAMAGLDEEQPGDAGADWNEVPGFTIISYFSTKLKAAIAAGTVPMSRLNDMVLRKVRTLITTGVMDDPPSPGVTIDQAAGNTDALSIARQSFVLLKNGTPPGSNQPVLPLLGSALSSVVVIGGHADVGVISGGGSGAVPAANGNAVTSCQSTSFFPPDCAIWYKSSPLAAIKEKAPNATVAYLDGTDATAAANAAAQADVAIVFATRFETEGRDLSTLALPDANADPFNQHYDQNALITAVASKAKRVIVVLENGSAVLMPWLASVHGVLETWYPGVEGGQAIADVLFGDANPSGKLPITFAQQDSDLPQPSIDPNNLNVNYGEGLLIGYHWYDAKNIRPLFPFGFGLSYTTFAYSGMTAQRDGSDNVTVTLTITNTGARAGAEVAQIYASLPAILHEPPQRLVGWKKVMLQPGQAQQISVVIPAQRFATWNTDAHAWQVNPGSYILTAAGSSRDPNAQKQALDLTAMQPL</sequence>
<dbReference type="InterPro" id="IPR026891">
    <property type="entry name" value="Fn3-like"/>
</dbReference>
<protein>
    <submittedName>
        <fullName evidence="5">Beta-glucosidase</fullName>
    </submittedName>
</protein>
<feature type="domain" description="Fibronectin type III-like" evidence="4">
    <location>
        <begin position="666"/>
        <end position="735"/>
    </location>
</feature>
<proteinExistence type="inferred from homology"/>
<dbReference type="PRINTS" id="PR00133">
    <property type="entry name" value="GLHYDRLASE3"/>
</dbReference>
<dbReference type="SUPFAM" id="SSF51445">
    <property type="entry name" value="(Trans)glycosidases"/>
    <property type="match status" value="1"/>
</dbReference>
<evidence type="ECO:0000256" key="3">
    <source>
        <dbReference type="SAM" id="SignalP"/>
    </source>
</evidence>
<dbReference type="InterPro" id="IPR036881">
    <property type="entry name" value="Glyco_hydro_3_C_sf"/>
</dbReference>
<dbReference type="SUPFAM" id="SSF52279">
    <property type="entry name" value="Beta-D-glucan exohydrolase, C-terminal domain"/>
    <property type="match status" value="1"/>
</dbReference>
<dbReference type="AlphaFoldDB" id="A0A6P2PUX5"/>
<dbReference type="InterPro" id="IPR002772">
    <property type="entry name" value="Glyco_hydro_3_C"/>
</dbReference>
<keyword evidence="6" id="KW-1185">Reference proteome</keyword>